<sequence>MSDIAALKKEKQELIEKMLGMQKQFIDYEHEHGVSGKDYWAATDGLLVNYRQEYQDMANRVVDIAHEIVGSARN</sequence>
<keyword evidence="2" id="KW-1185">Reference proteome</keyword>
<dbReference type="EMBL" id="FNNZ01000015">
    <property type="protein sequence ID" value="SDX15505.1"/>
    <property type="molecule type" value="Genomic_DNA"/>
</dbReference>
<accession>A0A1H2ZDT2</accession>
<evidence type="ECO:0000313" key="1">
    <source>
        <dbReference type="EMBL" id="SDX15505.1"/>
    </source>
</evidence>
<organism evidence="1 2">
    <name type="scientific">Thiocapsa roseopersicina</name>
    <dbReference type="NCBI Taxonomy" id="1058"/>
    <lineage>
        <taxon>Bacteria</taxon>
        <taxon>Pseudomonadati</taxon>
        <taxon>Pseudomonadota</taxon>
        <taxon>Gammaproteobacteria</taxon>
        <taxon>Chromatiales</taxon>
        <taxon>Chromatiaceae</taxon>
        <taxon>Thiocapsa</taxon>
    </lineage>
</organism>
<dbReference type="OrthoDB" id="5785228at2"/>
<proteinExistence type="predicted"/>
<reference evidence="2" key="1">
    <citation type="submission" date="2016-10" db="EMBL/GenBank/DDBJ databases">
        <authorList>
            <person name="Varghese N."/>
            <person name="Submissions S."/>
        </authorList>
    </citation>
    <scope>NUCLEOTIDE SEQUENCE [LARGE SCALE GENOMIC DNA]</scope>
    <source>
        <strain evidence="2">DSM 217</strain>
    </source>
</reference>
<dbReference type="Proteomes" id="UP000198816">
    <property type="component" value="Unassembled WGS sequence"/>
</dbReference>
<dbReference type="RefSeq" id="WP_093034232.1">
    <property type="nucleotide sequence ID" value="NZ_FNNZ01000015.1"/>
</dbReference>
<gene>
    <name evidence="1" type="ORF">SAMN05421783_11581</name>
</gene>
<dbReference type="AlphaFoldDB" id="A0A1H2ZDT2"/>
<evidence type="ECO:0000313" key="2">
    <source>
        <dbReference type="Proteomes" id="UP000198816"/>
    </source>
</evidence>
<protein>
    <submittedName>
        <fullName evidence="1">Uncharacterized protein</fullName>
    </submittedName>
</protein>
<name>A0A1H2ZDT2_THIRO</name>